<keyword evidence="1" id="KW-0472">Membrane</keyword>
<accession>A0A0F8Y0F0</accession>
<dbReference type="AlphaFoldDB" id="A0A0F8Y0F0"/>
<evidence type="ECO:0000256" key="1">
    <source>
        <dbReference type="SAM" id="Phobius"/>
    </source>
</evidence>
<organism evidence="2">
    <name type="scientific">marine sediment metagenome</name>
    <dbReference type="NCBI Taxonomy" id="412755"/>
    <lineage>
        <taxon>unclassified sequences</taxon>
        <taxon>metagenomes</taxon>
        <taxon>ecological metagenomes</taxon>
    </lineage>
</organism>
<name>A0A0F8Y0F0_9ZZZZ</name>
<reference evidence="2" key="1">
    <citation type="journal article" date="2015" name="Nature">
        <title>Complex archaea that bridge the gap between prokaryotes and eukaryotes.</title>
        <authorList>
            <person name="Spang A."/>
            <person name="Saw J.H."/>
            <person name="Jorgensen S.L."/>
            <person name="Zaremba-Niedzwiedzka K."/>
            <person name="Martijn J."/>
            <person name="Lind A.E."/>
            <person name="van Eijk R."/>
            <person name="Schleper C."/>
            <person name="Guy L."/>
            <person name="Ettema T.J."/>
        </authorList>
    </citation>
    <scope>NUCLEOTIDE SEQUENCE</scope>
</reference>
<dbReference type="EMBL" id="LAZR01056176">
    <property type="protein sequence ID" value="KKK74743.1"/>
    <property type="molecule type" value="Genomic_DNA"/>
</dbReference>
<evidence type="ECO:0000313" key="2">
    <source>
        <dbReference type="EMBL" id="KKK74743.1"/>
    </source>
</evidence>
<keyword evidence="1" id="KW-0812">Transmembrane</keyword>
<gene>
    <name evidence="2" type="ORF">LCGC14_2880720</name>
</gene>
<feature type="transmembrane region" description="Helical" evidence="1">
    <location>
        <begin position="141"/>
        <end position="165"/>
    </location>
</feature>
<protein>
    <submittedName>
        <fullName evidence="2">Uncharacterized protein</fullName>
    </submittedName>
</protein>
<sequence length="175" mass="20100">MKMKSQLWLAVLVFFIFSSIAVSEVSAHSLFNSAEEFLGGYRVQVATLPEFPNIGENSQLLFRVTDGDFNEVDRFSMGVRVFFNDELVYTFQQKSHEGSHWTTNFVFERPGNHIFKVDLYDMPGAKEVLTYTFNMSTQSPFGYIFFISITVGATIFTIVMGYIYLPKILKSRSKF</sequence>
<proteinExistence type="predicted"/>
<comment type="caution">
    <text evidence="2">The sequence shown here is derived from an EMBL/GenBank/DDBJ whole genome shotgun (WGS) entry which is preliminary data.</text>
</comment>
<keyword evidence="1" id="KW-1133">Transmembrane helix</keyword>